<accession>A0A1H5ZEC5</accession>
<protein>
    <recommendedName>
        <fullName evidence="1">DUF6268 domain-containing protein</fullName>
    </recommendedName>
</protein>
<evidence type="ECO:0000259" key="1">
    <source>
        <dbReference type="Pfam" id="PF19783"/>
    </source>
</evidence>
<dbReference type="Proteomes" id="UP000236737">
    <property type="component" value="Unassembled WGS sequence"/>
</dbReference>
<dbReference type="InterPro" id="IPR046235">
    <property type="entry name" value="DUF6268"/>
</dbReference>
<dbReference type="Pfam" id="PF19783">
    <property type="entry name" value="DUF6268"/>
    <property type="match status" value="1"/>
</dbReference>
<keyword evidence="3" id="KW-1185">Reference proteome</keyword>
<proteinExistence type="predicted"/>
<feature type="domain" description="DUF6268" evidence="1">
    <location>
        <begin position="51"/>
        <end position="265"/>
    </location>
</feature>
<dbReference type="EMBL" id="FNVP01000010">
    <property type="protein sequence ID" value="SEG34829.1"/>
    <property type="molecule type" value="Genomic_DNA"/>
</dbReference>
<dbReference type="AlphaFoldDB" id="A0A1H5ZEC5"/>
<gene>
    <name evidence="2" type="ORF">SAMN04488130_11023</name>
</gene>
<reference evidence="3" key="1">
    <citation type="submission" date="2016-10" db="EMBL/GenBank/DDBJ databases">
        <authorList>
            <person name="Varghese N."/>
            <person name="Submissions S."/>
        </authorList>
    </citation>
    <scope>NUCLEOTIDE SEQUENCE [LARGE SCALE GENOMIC DNA]</scope>
    <source>
        <strain evidence="3">CGMCC 1.9230</strain>
    </source>
</reference>
<evidence type="ECO:0000313" key="3">
    <source>
        <dbReference type="Proteomes" id="UP000236737"/>
    </source>
</evidence>
<sequence length="317" mass="36773">MNIWEQLNNIKIYKMKRKIIQLLFLILPFLCNAQEYIDLFSVNYGKSQKTTFENSSINTSISTFQTNLTLPIVLNEKYTVISGVNFSSYSLQLFPDSNNNHLYSTNLRAGLRISYSEHWSGIYLFLPKVASDYVHLSSEDIYLGGLALLKYKRNENFGYSIGIYGSSEAYGMSMVPIIGLYYHSPDKRFEMNFFMPNDADINYSLTDKTKIGVDFLGHGNSYKLTTDNIRSNYVENNSIDFSSYVQRSVLDKKILLRLKMGYSLNQFRVYPLDQKLDLQILALKFGDNRIRLFEDKSNTIFLKMEAIYRFDLSTVKK</sequence>
<evidence type="ECO:0000313" key="2">
    <source>
        <dbReference type="EMBL" id="SEG34829.1"/>
    </source>
</evidence>
<name>A0A1H5ZEC5_9FLAO</name>
<organism evidence="2 3">
    <name type="scientific">Flavobacterium urumqiense</name>
    <dbReference type="NCBI Taxonomy" id="935224"/>
    <lineage>
        <taxon>Bacteria</taxon>
        <taxon>Pseudomonadati</taxon>
        <taxon>Bacteroidota</taxon>
        <taxon>Flavobacteriia</taxon>
        <taxon>Flavobacteriales</taxon>
        <taxon>Flavobacteriaceae</taxon>
        <taxon>Flavobacterium</taxon>
    </lineage>
</organism>